<dbReference type="AlphaFoldDB" id="A0A9X2CU28"/>
<evidence type="ECO:0000313" key="2">
    <source>
        <dbReference type="Proteomes" id="UP001139150"/>
    </source>
</evidence>
<name>A0A9X2CU28_9BACI</name>
<dbReference type="Proteomes" id="UP001139150">
    <property type="component" value="Unassembled WGS sequence"/>
</dbReference>
<gene>
    <name evidence="1" type="ORF">MF646_12580</name>
</gene>
<dbReference type="EMBL" id="JAKRYL010000012">
    <property type="protein sequence ID" value="MCL7747959.1"/>
    <property type="molecule type" value="Genomic_DNA"/>
</dbReference>
<dbReference type="RefSeq" id="WP_250096852.1">
    <property type="nucleotide sequence ID" value="NZ_JAKRYL010000012.1"/>
</dbReference>
<evidence type="ECO:0000313" key="1">
    <source>
        <dbReference type="EMBL" id="MCL7747959.1"/>
    </source>
</evidence>
<protein>
    <submittedName>
        <fullName evidence="1">Uncharacterized protein</fullName>
    </submittedName>
</protein>
<keyword evidence="2" id="KW-1185">Reference proteome</keyword>
<reference evidence="1" key="1">
    <citation type="submission" date="2022-02" db="EMBL/GenBank/DDBJ databases">
        <title>Halalkalibacter sp. nov. isolated from Lonar Lake, India.</title>
        <authorList>
            <person name="Joshi A."/>
            <person name="Thite S."/>
            <person name="Lodha T."/>
        </authorList>
    </citation>
    <scope>NUCLEOTIDE SEQUENCE</scope>
    <source>
        <strain evidence="1">MEB205</strain>
    </source>
</reference>
<proteinExistence type="predicted"/>
<accession>A0A9X2CU28</accession>
<sequence>MSESSEPFETAYKVTVTKEIRDQDNGNYRLEQDVYVTQDLETNEWKILWDFNE</sequence>
<organism evidence="1 2">
    <name type="scientific">Halalkalibacter alkaliphilus</name>
    <dbReference type="NCBI Taxonomy" id="2917993"/>
    <lineage>
        <taxon>Bacteria</taxon>
        <taxon>Bacillati</taxon>
        <taxon>Bacillota</taxon>
        <taxon>Bacilli</taxon>
        <taxon>Bacillales</taxon>
        <taxon>Bacillaceae</taxon>
        <taxon>Halalkalibacter</taxon>
    </lineage>
</organism>
<comment type="caution">
    <text evidence="1">The sequence shown here is derived from an EMBL/GenBank/DDBJ whole genome shotgun (WGS) entry which is preliminary data.</text>
</comment>